<evidence type="ECO:0000313" key="5">
    <source>
        <dbReference type="Proteomes" id="UP000229498"/>
    </source>
</evidence>
<protein>
    <recommendedName>
        <fullName evidence="1">2-hydroxychromene-2-carboxylate isomerase</fullName>
        <ecNumber evidence="1">5.99.1.4</ecNumber>
    </recommendedName>
</protein>
<evidence type="ECO:0000256" key="2">
    <source>
        <dbReference type="PIRSR" id="PIRSR006386-1"/>
    </source>
</evidence>
<gene>
    <name evidence="4" type="ORF">CVT23_12570</name>
</gene>
<dbReference type="InterPro" id="IPR036249">
    <property type="entry name" value="Thioredoxin-like_sf"/>
</dbReference>
<reference evidence="4 5" key="1">
    <citation type="submission" date="2017-11" db="EMBL/GenBank/DDBJ databases">
        <title>Draft genome sequence of Rhizobiales bacterium SY3-13.</title>
        <authorList>
            <person name="Sun C."/>
        </authorList>
    </citation>
    <scope>NUCLEOTIDE SEQUENCE [LARGE SCALE GENOMIC DNA]</scope>
    <source>
        <strain evidence="4 5">SY3-13</strain>
    </source>
</reference>
<dbReference type="GO" id="GO:0006749">
    <property type="term" value="P:glutathione metabolic process"/>
    <property type="evidence" value="ECO:0007669"/>
    <property type="project" value="TreeGrafter"/>
</dbReference>
<dbReference type="PANTHER" id="PTHR42943:SF2">
    <property type="entry name" value="GLUTATHIONE S-TRANSFERASE KAPPA 1"/>
    <property type="match status" value="1"/>
</dbReference>
<dbReference type="GO" id="GO:1901170">
    <property type="term" value="P:naphthalene catabolic process"/>
    <property type="evidence" value="ECO:0007669"/>
    <property type="project" value="InterPro"/>
</dbReference>
<dbReference type="CDD" id="cd03022">
    <property type="entry name" value="DsbA_HCCA_Iso"/>
    <property type="match status" value="1"/>
</dbReference>
<feature type="domain" description="DSBA-like thioredoxin" evidence="3">
    <location>
        <begin position="4"/>
        <end position="197"/>
    </location>
</feature>
<dbReference type="AlphaFoldDB" id="A0A2M9G132"/>
<evidence type="ECO:0000259" key="3">
    <source>
        <dbReference type="Pfam" id="PF01323"/>
    </source>
</evidence>
<dbReference type="Gene3D" id="3.40.30.10">
    <property type="entry name" value="Glutaredoxin"/>
    <property type="match status" value="1"/>
</dbReference>
<organism evidence="4 5">
    <name type="scientific">Minwuia thermotolerans</name>
    <dbReference type="NCBI Taxonomy" id="2056226"/>
    <lineage>
        <taxon>Bacteria</taxon>
        <taxon>Pseudomonadati</taxon>
        <taxon>Pseudomonadota</taxon>
        <taxon>Alphaproteobacteria</taxon>
        <taxon>Minwuiales</taxon>
        <taxon>Minwuiaceae</taxon>
        <taxon>Minwuia</taxon>
    </lineage>
</organism>
<dbReference type="EC" id="5.99.1.4" evidence="1"/>
<comment type="similarity">
    <text evidence="1">Belongs to the GST superfamily. NadH family.</text>
</comment>
<dbReference type="EMBL" id="PHIG01000033">
    <property type="protein sequence ID" value="PJK29428.1"/>
    <property type="molecule type" value="Genomic_DNA"/>
</dbReference>
<dbReference type="PIRSF" id="PIRSF006386">
    <property type="entry name" value="HCCAis_GSTk"/>
    <property type="match status" value="1"/>
</dbReference>
<dbReference type="InterPro" id="IPR044087">
    <property type="entry name" value="NahD-like"/>
</dbReference>
<dbReference type="GO" id="GO:0004364">
    <property type="term" value="F:glutathione transferase activity"/>
    <property type="evidence" value="ECO:0007669"/>
    <property type="project" value="TreeGrafter"/>
</dbReference>
<dbReference type="InterPro" id="IPR014440">
    <property type="entry name" value="HCCAis_GSTk"/>
</dbReference>
<keyword evidence="5" id="KW-1185">Reference proteome</keyword>
<proteinExistence type="inferred from homology"/>
<dbReference type="OrthoDB" id="5244108at2"/>
<dbReference type="PANTHER" id="PTHR42943">
    <property type="entry name" value="GLUTATHIONE S-TRANSFERASE KAPPA"/>
    <property type="match status" value="1"/>
</dbReference>
<comment type="catalytic activity">
    <reaction evidence="1">
        <text>2-hydroxychromene-2-carboxylate = (3E)-4-(2-hydroxyphenyl)-2-oxobut-3-enoate</text>
        <dbReference type="Rhea" id="RHEA:27401"/>
        <dbReference type="ChEBI" id="CHEBI:59350"/>
        <dbReference type="ChEBI" id="CHEBI:59353"/>
        <dbReference type="EC" id="5.99.1.4"/>
    </reaction>
</comment>
<evidence type="ECO:0000313" key="4">
    <source>
        <dbReference type="EMBL" id="PJK29428.1"/>
    </source>
</evidence>
<evidence type="ECO:0000256" key="1">
    <source>
        <dbReference type="PIRNR" id="PIRNR006386"/>
    </source>
</evidence>
<accession>A0A2M9G132</accession>
<keyword evidence="1 4" id="KW-0413">Isomerase</keyword>
<dbReference type="RefSeq" id="WP_109792030.1">
    <property type="nucleotide sequence ID" value="NZ_PHIG01000033.1"/>
</dbReference>
<dbReference type="SUPFAM" id="SSF52833">
    <property type="entry name" value="Thioredoxin-like"/>
    <property type="match status" value="1"/>
</dbReference>
<dbReference type="GO" id="GO:0018845">
    <property type="term" value="F:2-hydroxychromene-2-carboxylate isomerase activity"/>
    <property type="evidence" value="ECO:0007669"/>
    <property type="project" value="UniProtKB-UniRule"/>
</dbReference>
<comment type="caution">
    <text evidence="4">The sequence shown here is derived from an EMBL/GenBank/DDBJ whole genome shotgun (WGS) entry which is preliminary data.</text>
</comment>
<dbReference type="InterPro" id="IPR001853">
    <property type="entry name" value="DSBA-like_thioredoxin_dom"/>
</dbReference>
<dbReference type="InterPro" id="IPR051924">
    <property type="entry name" value="GST_Kappa/NadH"/>
</dbReference>
<dbReference type="Pfam" id="PF01323">
    <property type="entry name" value="DSBA"/>
    <property type="match status" value="1"/>
</dbReference>
<dbReference type="Proteomes" id="UP000229498">
    <property type="component" value="Unassembled WGS sequence"/>
</dbReference>
<feature type="active site" description="Nucleophile" evidence="2">
    <location>
        <position position="12"/>
    </location>
</feature>
<dbReference type="GO" id="GO:0004602">
    <property type="term" value="F:glutathione peroxidase activity"/>
    <property type="evidence" value="ECO:0007669"/>
    <property type="project" value="TreeGrafter"/>
</dbReference>
<name>A0A2M9G132_9PROT</name>
<sequence length="199" mass="22428">MARLEVYFDCSSPWTYLCIAKVGDIARARGAELIWRPILVGGVFNQVNQQVYENRANPEHPKYRYMRKDLMDWARYHGVAINWPTIFPVNAVKPMRACIAALDDGQVEPFALEICDAYWGRDLDISQDEVIAGCAKTVGLDADSIVARTGDQGIKDRLKQYTQEVVDRGGFGSPTMFVDGDDMYFGQDRLPLLDARLKG</sequence>